<sequence length="439" mass="48236">MSQIDVRSLLELLESPLQGSREAALSTVTSLKELTRDANIAQPLYTPYGLSCLLRYGFPEAQEYDTTALEAQRCLANALLQSNNCVELLMKDEVGGLARMLQVALQVQATAASDFLLGRILFLLCTKSANGFVSQAGQNSIESLQKILEGLQYRHFEKYCPGDATQGAATVELLKLLYSLTVFAPDIVKHMAKLTRVVLALLDQASHEGQIDVLHHAISLLTNLEIAPEELGSCFPILPNLLLSRLEATLEELKDGQRGGRSLKADEKAAPLLSLLSKIAACGHKETRNLLRDRLLVQDAERHVPLGRGQSLASRLLHTTTTSGSLTARECISALLYELSDSDPQQFVLNVGYGYASGFLTAHGLPTPRLEQGQVNPITGQKTADEEADYASLEDMTDEEKEREAERLFVLFDRLKKTGIVDVKDPIREAVESGRFEEM</sequence>
<dbReference type="GO" id="GO:0001965">
    <property type="term" value="F:G-protein alpha-subunit binding"/>
    <property type="evidence" value="ECO:0007669"/>
    <property type="project" value="TreeGrafter"/>
</dbReference>
<comment type="caution">
    <text evidence="5">The sequence shown here is derived from an EMBL/GenBank/DDBJ whole genome shotgun (WGS) entry which is preliminary data.</text>
</comment>
<organism evidence="5 6">
    <name type="scientific">Protomyces lactucae-debilis</name>
    <dbReference type="NCBI Taxonomy" id="2754530"/>
    <lineage>
        <taxon>Eukaryota</taxon>
        <taxon>Fungi</taxon>
        <taxon>Dikarya</taxon>
        <taxon>Ascomycota</taxon>
        <taxon>Taphrinomycotina</taxon>
        <taxon>Taphrinomycetes</taxon>
        <taxon>Taphrinales</taxon>
        <taxon>Protomycetaceae</taxon>
        <taxon>Protomyces</taxon>
    </lineage>
</organism>
<dbReference type="RefSeq" id="XP_040728327.1">
    <property type="nucleotide sequence ID" value="XM_040870838.1"/>
</dbReference>
<accession>A0A1Y2FV09</accession>
<dbReference type="AlphaFoldDB" id="A0A1Y2FV09"/>
<dbReference type="Pfam" id="PF10165">
    <property type="entry name" value="Ric8"/>
    <property type="match status" value="1"/>
</dbReference>
<evidence type="ECO:0000313" key="6">
    <source>
        <dbReference type="Proteomes" id="UP000193685"/>
    </source>
</evidence>
<dbReference type="InterPro" id="IPR019318">
    <property type="entry name" value="Gua_nucleotide_exch_fac_Ric8"/>
</dbReference>
<dbReference type="OrthoDB" id="5585685at2759"/>
<feature type="compositionally biased region" description="Polar residues" evidence="4">
    <location>
        <begin position="373"/>
        <end position="382"/>
    </location>
</feature>
<gene>
    <name evidence="5" type="ORF">BCR37DRAFT_390347</name>
</gene>
<evidence type="ECO:0000256" key="4">
    <source>
        <dbReference type="SAM" id="MobiDB-lite"/>
    </source>
</evidence>
<proteinExistence type="inferred from homology"/>
<dbReference type="GO" id="GO:0005085">
    <property type="term" value="F:guanyl-nucleotide exchange factor activity"/>
    <property type="evidence" value="ECO:0007669"/>
    <property type="project" value="UniProtKB-KW"/>
</dbReference>
<dbReference type="STRING" id="56484.A0A1Y2FV09"/>
<dbReference type="OMA" id="CTKSANG"/>
<keyword evidence="3" id="KW-0143">Chaperone</keyword>
<evidence type="ECO:0000256" key="3">
    <source>
        <dbReference type="ARBA" id="ARBA00023186"/>
    </source>
</evidence>
<evidence type="ECO:0000313" key="5">
    <source>
        <dbReference type="EMBL" id="ORY87832.1"/>
    </source>
</evidence>
<dbReference type="PANTHER" id="PTHR12425:SF5">
    <property type="entry name" value="SYNEMBRYN"/>
    <property type="match status" value="1"/>
</dbReference>
<keyword evidence="2" id="KW-0344">Guanine-nucleotide releasing factor</keyword>
<dbReference type="EMBL" id="MCFI01000001">
    <property type="protein sequence ID" value="ORY87832.1"/>
    <property type="molecule type" value="Genomic_DNA"/>
</dbReference>
<dbReference type="GO" id="GO:0005737">
    <property type="term" value="C:cytoplasm"/>
    <property type="evidence" value="ECO:0007669"/>
    <property type="project" value="TreeGrafter"/>
</dbReference>
<keyword evidence="6" id="KW-1185">Reference proteome</keyword>
<dbReference type="Proteomes" id="UP000193685">
    <property type="component" value="Unassembled WGS sequence"/>
</dbReference>
<evidence type="ECO:0000256" key="2">
    <source>
        <dbReference type="ARBA" id="ARBA00022658"/>
    </source>
</evidence>
<name>A0A1Y2FV09_PROLT</name>
<dbReference type="GeneID" id="63787437"/>
<protein>
    <submittedName>
        <fullName evidence="5">Guanine nucleotide exchange factor</fullName>
    </submittedName>
</protein>
<evidence type="ECO:0000256" key="1">
    <source>
        <dbReference type="ARBA" id="ARBA00009049"/>
    </source>
</evidence>
<dbReference type="PANTHER" id="PTHR12425">
    <property type="entry name" value="SYNEMBRYN"/>
    <property type="match status" value="1"/>
</dbReference>
<comment type="similarity">
    <text evidence="1">Belongs to the synembryn family.</text>
</comment>
<feature type="region of interest" description="Disordered" evidence="4">
    <location>
        <begin position="368"/>
        <end position="387"/>
    </location>
</feature>
<reference evidence="5 6" key="1">
    <citation type="submission" date="2016-07" db="EMBL/GenBank/DDBJ databases">
        <title>Pervasive Adenine N6-methylation of Active Genes in Fungi.</title>
        <authorList>
            <consortium name="DOE Joint Genome Institute"/>
            <person name="Mondo S.J."/>
            <person name="Dannebaum R.O."/>
            <person name="Kuo R.C."/>
            <person name="Labutti K."/>
            <person name="Haridas S."/>
            <person name="Kuo A."/>
            <person name="Salamov A."/>
            <person name="Ahrendt S.R."/>
            <person name="Lipzen A."/>
            <person name="Sullivan W."/>
            <person name="Andreopoulos W.B."/>
            <person name="Clum A."/>
            <person name="Lindquist E."/>
            <person name="Daum C."/>
            <person name="Ramamoorthy G.K."/>
            <person name="Gryganskyi A."/>
            <person name="Culley D."/>
            <person name="Magnuson J.K."/>
            <person name="James T.Y."/>
            <person name="O'Malley M.A."/>
            <person name="Stajich J.E."/>
            <person name="Spatafora J.W."/>
            <person name="Visel A."/>
            <person name="Grigoriev I.V."/>
        </authorList>
    </citation>
    <scope>NUCLEOTIDE SEQUENCE [LARGE SCALE GENOMIC DNA]</scope>
    <source>
        <strain evidence="5 6">12-1054</strain>
    </source>
</reference>
<dbReference type="GO" id="GO:0007186">
    <property type="term" value="P:G protein-coupled receptor signaling pathway"/>
    <property type="evidence" value="ECO:0007669"/>
    <property type="project" value="TreeGrafter"/>
</dbReference>